<accession>A0ABN9SAG7</accession>
<evidence type="ECO:0000313" key="3">
    <source>
        <dbReference type="Proteomes" id="UP001189429"/>
    </source>
</evidence>
<dbReference type="PROSITE" id="PS51322">
    <property type="entry name" value="UEV"/>
    <property type="match status" value="1"/>
</dbReference>
<proteinExistence type="predicted"/>
<reference evidence="2" key="1">
    <citation type="submission" date="2023-10" db="EMBL/GenBank/DDBJ databases">
        <authorList>
            <person name="Chen Y."/>
            <person name="Shah S."/>
            <person name="Dougan E. K."/>
            <person name="Thang M."/>
            <person name="Chan C."/>
        </authorList>
    </citation>
    <scope>NUCLEOTIDE SEQUENCE [LARGE SCALE GENOMIC DNA]</scope>
</reference>
<dbReference type="Pfam" id="PF05743">
    <property type="entry name" value="UEV"/>
    <property type="match status" value="1"/>
</dbReference>
<dbReference type="Gene3D" id="3.10.110.10">
    <property type="entry name" value="Ubiquitin Conjugating Enzyme"/>
    <property type="match status" value="1"/>
</dbReference>
<dbReference type="PANTHER" id="PTHR23306:SF3">
    <property type="entry name" value="TUMOR SUPPRESSOR PROTEIN 101"/>
    <property type="match status" value="1"/>
</dbReference>
<keyword evidence="3" id="KW-1185">Reference proteome</keyword>
<dbReference type="Proteomes" id="UP001189429">
    <property type="component" value="Unassembled WGS sequence"/>
</dbReference>
<protein>
    <recommendedName>
        <fullName evidence="1">UEV domain-containing protein</fullName>
    </recommendedName>
</protein>
<gene>
    <name evidence="2" type="ORF">PCOR1329_LOCUS27490</name>
</gene>
<feature type="domain" description="UEV" evidence="1">
    <location>
        <begin position="1"/>
        <end position="153"/>
    </location>
</feature>
<dbReference type="SUPFAM" id="SSF54495">
    <property type="entry name" value="UBC-like"/>
    <property type="match status" value="1"/>
</dbReference>
<dbReference type="PANTHER" id="PTHR23306">
    <property type="entry name" value="TUMOR SUSCEPTIBILITY GENE 101 PROTEIN-RELATED"/>
    <property type="match status" value="1"/>
</dbReference>
<evidence type="ECO:0000313" key="2">
    <source>
        <dbReference type="EMBL" id="CAK0828203.1"/>
    </source>
</evidence>
<dbReference type="CDD" id="cd11685">
    <property type="entry name" value="UEV_TSG101-like"/>
    <property type="match status" value="1"/>
</dbReference>
<dbReference type="EMBL" id="CAUYUJ010009981">
    <property type="protein sequence ID" value="CAK0828203.1"/>
    <property type="molecule type" value="Genomic_DNA"/>
</dbReference>
<name>A0ABN9SAG7_9DINO</name>
<dbReference type="InterPro" id="IPR008883">
    <property type="entry name" value="UEV_N"/>
</dbReference>
<organism evidence="2 3">
    <name type="scientific">Prorocentrum cordatum</name>
    <dbReference type="NCBI Taxonomy" id="2364126"/>
    <lineage>
        <taxon>Eukaryota</taxon>
        <taxon>Sar</taxon>
        <taxon>Alveolata</taxon>
        <taxon>Dinophyceae</taxon>
        <taxon>Prorocentrales</taxon>
        <taxon>Prorocentraceae</taxon>
        <taxon>Prorocentrum</taxon>
    </lineage>
</organism>
<evidence type="ECO:0000259" key="1">
    <source>
        <dbReference type="PROSITE" id="PS51322"/>
    </source>
</evidence>
<dbReference type="InterPro" id="IPR052070">
    <property type="entry name" value="ESCRT-I_UEV_domain"/>
</dbReference>
<dbReference type="InterPro" id="IPR016135">
    <property type="entry name" value="UBQ-conjugating_enzyme/RWD"/>
</dbReference>
<comment type="caution">
    <text evidence="2">The sequence shown here is derived from an EMBL/GenBank/DDBJ whole genome shotgun (WGS) entry which is preliminary data.</text>
</comment>
<sequence>MARPCERSAMGHIDEVINALPWSCENKLRLRADVERILEVAPALASGAKMIGGTGGTEAEFYLSGVLRIHYQGGVYHVPVGVSFGSLYPGVPPRCFVAPSGAMGLVQLHPGVDADGRISVPHLTGWSENSRITDLIAGMATVFSDNLPVYMRRPHGPALGDARKRVWRPLRFPRTSRLRPNALFCGSRWVRESVLASRGLALARQRRCLAHRHPEPM</sequence>